<reference evidence="8 9" key="1">
    <citation type="journal article" date="2018" name="Sci. Rep.">
        <title>Genomic signatures of local adaptation to the degree of environmental predictability in rotifers.</title>
        <authorList>
            <person name="Franch-Gras L."/>
            <person name="Hahn C."/>
            <person name="Garcia-Roger E.M."/>
            <person name="Carmona M.J."/>
            <person name="Serra M."/>
            <person name="Gomez A."/>
        </authorList>
    </citation>
    <scope>NUCLEOTIDE SEQUENCE [LARGE SCALE GENOMIC DNA]</scope>
    <source>
        <strain evidence="8">HYR1</strain>
    </source>
</reference>
<keyword evidence="3 7" id="KW-0812">Transmembrane</keyword>
<accession>A0A3M7T7F5</accession>
<feature type="transmembrane region" description="Helical" evidence="7">
    <location>
        <begin position="514"/>
        <end position="543"/>
    </location>
</feature>
<dbReference type="GO" id="GO:0016020">
    <property type="term" value="C:membrane"/>
    <property type="evidence" value="ECO:0007669"/>
    <property type="project" value="UniProtKB-SubCell"/>
</dbReference>
<protein>
    <recommendedName>
        <fullName evidence="7">Transmembrane 9 superfamily member</fullName>
    </recommendedName>
</protein>
<proteinExistence type="inferred from homology"/>
<dbReference type="PANTHER" id="PTHR10766">
    <property type="entry name" value="TRANSMEMBRANE 9 SUPERFAMILY PROTEIN"/>
    <property type="match status" value="1"/>
</dbReference>
<dbReference type="OrthoDB" id="1666796at2759"/>
<keyword evidence="5 7" id="KW-1133">Transmembrane helix</keyword>
<evidence type="ECO:0000256" key="6">
    <source>
        <dbReference type="ARBA" id="ARBA00023136"/>
    </source>
</evidence>
<evidence type="ECO:0000256" key="3">
    <source>
        <dbReference type="ARBA" id="ARBA00022692"/>
    </source>
</evidence>
<dbReference type="EMBL" id="REGN01000170">
    <property type="protein sequence ID" value="RNA43956.1"/>
    <property type="molecule type" value="Genomic_DNA"/>
</dbReference>
<gene>
    <name evidence="8" type="ORF">BpHYR1_031257</name>
</gene>
<dbReference type="Pfam" id="PF02990">
    <property type="entry name" value="EMP70"/>
    <property type="match status" value="1"/>
</dbReference>
<evidence type="ECO:0000256" key="2">
    <source>
        <dbReference type="ARBA" id="ARBA00005227"/>
    </source>
</evidence>
<evidence type="ECO:0000256" key="4">
    <source>
        <dbReference type="ARBA" id="ARBA00022729"/>
    </source>
</evidence>
<evidence type="ECO:0000256" key="5">
    <source>
        <dbReference type="ARBA" id="ARBA00022989"/>
    </source>
</evidence>
<evidence type="ECO:0000313" key="8">
    <source>
        <dbReference type="EMBL" id="RNA43956.1"/>
    </source>
</evidence>
<feature type="transmembrane region" description="Helical" evidence="7">
    <location>
        <begin position="353"/>
        <end position="377"/>
    </location>
</feature>
<comment type="caution">
    <text evidence="8">The sequence shown here is derived from an EMBL/GenBank/DDBJ whole genome shotgun (WGS) entry which is preliminary data.</text>
</comment>
<keyword evidence="9" id="KW-1185">Reference proteome</keyword>
<dbReference type="InterPro" id="IPR004240">
    <property type="entry name" value="EMP70"/>
</dbReference>
<name>A0A3M7T7F5_BRAPC</name>
<comment type="subcellular location">
    <subcellularLocation>
        <location evidence="1">Membrane</location>
        <topology evidence="1">Multi-pass membrane protein</topology>
    </subcellularLocation>
</comment>
<keyword evidence="4" id="KW-0732">Signal</keyword>
<dbReference type="GO" id="GO:0072657">
    <property type="term" value="P:protein localization to membrane"/>
    <property type="evidence" value="ECO:0007669"/>
    <property type="project" value="TreeGrafter"/>
</dbReference>
<feature type="transmembrane region" description="Helical" evidence="7">
    <location>
        <begin position="253"/>
        <end position="281"/>
    </location>
</feature>
<feature type="transmembrane region" description="Helical" evidence="7">
    <location>
        <begin position="287"/>
        <end position="308"/>
    </location>
</feature>
<evidence type="ECO:0000256" key="7">
    <source>
        <dbReference type="RuleBase" id="RU363079"/>
    </source>
</evidence>
<comment type="similarity">
    <text evidence="2 7">Belongs to the nonaspanin (TM9SF) (TC 9.A.2) family.</text>
</comment>
<feature type="transmembrane region" description="Helical" evidence="7">
    <location>
        <begin position="443"/>
        <end position="471"/>
    </location>
</feature>
<feature type="transmembrane region" description="Helical" evidence="7">
    <location>
        <begin position="320"/>
        <end position="347"/>
    </location>
</feature>
<evidence type="ECO:0000256" key="1">
    <source>
        <dbReference type="ARBA" id="ARBA00004141"/>
    </source>
</evidence>
<keyword evidence="6 7" id="KW-0472">Membrane</keyword>
<dbReference type="AlphaFoldDB" id="A0A3M7T7F5"/>
<feature type="transmembrane region" description="Helical" evidence="7">
    <location>
        <begin position="191"/>
        <end position="213"/>
    </location>
</feature>
<evidence type="ECO:0000313" key="9">
    <source>
        <dbReference type="Proteomes" id="UP000276133"/>
    </source>
</evidence>
<feature type="transmembrane region" description="Helical" evidence="7">
    <location>
        <begin position="483"/>
        <end position="502"/>
    </location>
</feature>
<dbReference type="STRING" id="10195.A0A3M7T7F5"/>
<dbReference type="Proteomes" id="UP000276133">
    <property type="component" value="Unassembled WGS sequence"/>
</dbReference>
<organism evidence="8 9">
    <name type="scientific">Brachionus plicatilis</name>
    <name type="common">Marine rotifer</name>
    <name type="synonym">Brachionus muelleri</name>
    <dbReference type="NCBI Taxonomy" id="10195"/>
    <lineage>
        <taxon>Eukaryota</taxon>
        <taxon>Metazoa</taxon>
        <taxon>Spiralia</taxon>
        <taxon>Gnathifera</taxon>
        <taxon>Rotifera</taxon>
        <taxon>Eurotatoria</taxon>
        <taxon>Monogononta</taxon>
        <taxon>Pseudotrocha</taxon>
        <taxon>Ploima</taxon>
        <taxon>Brachionidae</taxon>
        <taxon>Brachionus</taxon>
    </lineage>
</organism>
<feature type="transmembrane region" description="Helical" evidence="7">
    <location>
        <begin position="413"/>
        <end position="437"/>
    </location>
</feature>
<sequence length="553" mass="63689">MKKLKNIKRKLNKYVEIIWIKSSFHKTSINKKKGLCEIQYKITEQSFKINSVNAEWCNIQINNYFISDHILNKCLSTKVKKQQPSFNKPDTYYIFNHLDFEITYHSGENEEWGSAFLDEGGRIIHARVEVKSAKSECNPNGPMEIPGDMKNLDTLEIPYTFSVKYKQDNSIKWASRWDYILNTLPNSKIQWFSILNSLVIVLFLSGMVAMILLRTVHKDLAKYNNIQNTDDVEEEYGWKLVHGDVFRPPSNRLLLTVFLGSGVQIAIMSLLTLGLACLGFLSPASRGALMTTAIVCYVLLGTPAGYISARLYKMFGGERWASNVVATALLCPGIVFAIFFVLNLVLWTNSSSAAIPFTTLLALLALWFLVSTPLVFFGSYLGFKKQVVENPTRTNQIPRQIPQQYFYTRPLPAVLMGGILPFGCIFIQLFFILNSIWSHQFYYMFGFLSVVYLILLITCSETTILLCYFHLCTEDYRWWWRSFMTSGFAAFYFFLYSIHYYSTKLELQGAASTFLFFGYTLIMSFLFFLFTGTIGFFACFWFVRKIYSVIKVD</sequence>
<dbReference type="PANTHER" id="PTHR10766:SF176">
    <property type="entry name" value="TRANSMEMBRANE 9 SUPERFAMILY MEMBER"/>
    <property type="match status" value="1"/>
</dbReference>